<feature type="signal peptide" evidence="4">
    <location>
        <begin position="1"/>
        <end position="27"/>
    </location>
</feature>
<keyword evidence="1" id="KW-1015">Disulfide bond</keyword>
<dbReference type="Proteomes" id="UP001652642">
    <property type="component" value="Chromosome 14"/>
</dbReference>
<dbReference type="GO" id="GO:0032190">
    <property type="term" value="F:acrosin binding"/>
    <property type="evidence" value="ECO:0007669"/>
    <property type="project" value="TreeGrafter"/>
</dbReference>
<dbReference type="InterPro" id="IPR042235">
    <property type="entry name" value="ZP-C_dom"/>
</dbReference>
<keyword evidence="3" id="KW-0472">Membrane</keyword>
<evidence type="ECO:0000256" key="4">
    <source>
        <dbReference type="SAM" id="SignalP"/>
    </source>
</evidence>
<feature type="region of interest" description="Disordered" evidence="2">
    <location>
        <begin position="67"/>
        <end position="89"/>
    </location>
</feature>
<name>A0A6J0UEE7_9SAUR</name>
<accession>A0A6J0UEE7</accession>
<evidence type="ECO:0000313" key="7">
    <source>
        <dbReference type="RefSeq" id="XP_020656529.2"/>
    </source>
</evidence>
<dbReference type="InterPro" id="IPR055355">
    <property type="entry name" value="ZP-C"/>
</dbReference>
<reference evidence="7" key="1">
    <citation type="submission" date="2025-08" db="UniProtKB">
        <authorList>
            <consortium name="RefSeq"/>
        </authorList>
    </citation>
    <scope>IDENTIFICATION</scope>
</reference>
<dbReference type="GO" id="GO:0007339">
    <property type="term" value="P:binding of sperm to zona pellucida"/>
    <property type="evidence" value="ECO:0007669"/>
    <property type="project" value="TreeGrafter"/>
</dbReference>
<organism evidence="6 7">
    <name type="scientific">Pogona vitticeps</name>
    <name type="common">central bearded dragon</name>
    <dbReference type="NCBI Taxonomy" id="103695"/>
    <lineage>
        <taxon>Eukaryota</taxon>
        <taxon>Metazoa</taxon>
        <taxon>Chordata</taxon>
        <taxon>Craniata</taxon>
        <taxon>Vertebrata</taxon>
        <taxon>Euteleostomi</taxon>
        <taxon>Lepidosauria</taxon>
        <taxon>Squamata</taxon>
        <taxon>Bifurcata</taxon>
        <taxon>Unidentata</taxon>
        <taxon>Episquamata</taxon>
        <taxon>Toxicofera</taxon>
        <taxon>Iguania</taxon>
        <taxon>Acrodonta</taxon>
        <taxon>Agamidae</taxon>
        <taxon>Amphibolurinae</taxon>
        <taxon>Pogona</taxon>
    </lineage>
</organism>
<gene>
    <name evidence="7" type="primary">LOC110082913</name>
</gene>
<dbReference type="InterPro" id="IPR001507">
    <property type="entry name" value="ZP_dom"/>
</dbReference>
<dbReference type="Pfam" id="PF00100">
    <property type="entry name" value="Zona_pellucida"/>
    <property type="match status" value="1"/>
</dbReference>
<dbReference type="AlphaFoldDB" id="A0A6J0UEE7"/>
<sequence>MAFCRRVVVAGFWGMLLVVMMTGQVLAREEGFPPADSRTPSATTPDVGFFKKIYHAAKGLMWSSSATTTSPGAPMSAPTHRRPPAARTQDPVRFLQATRHQEALRMNYSLSILNEDLSIATEPEVYEEGSVIRVEARVRADLVLLPKLFIDKCYATNTPHLSRSGWAYIIVDNQGCLYARDLNASWFRKEDSAIVFTLRVPPFVLASDTGEIYIHCLVTAWSDKLPTTSGKKTCSFDSVSSRWKNVDEPSKTSVCDCCDSHCPVEFYHLAKVKAFPGEGRLSSEVVGPLMVRKEEVPWFEGQCHTMKKLLLVSVAFVSSCILAALFVGALLALATATFRYSRTSKGHRLLKDRPKQPYHAELQVVAEARAISEEIDKESTLDYCKLKSDTPEKE</sequence>
<feature type="compositionally biased region" description="Low complexity" evidence="2">
    <location>
        <begin position="67"/>
        <end position="78"/>
    </location>
</feature>
<feature type="chain" id="PRO_5046924539" description="ZP domain-containing protein" evidence="4">
    <location>
        <begin position="28"/>
        <end position="394"/>
    </location>
</feature>
<keyword evidence="3" id="KW-1133">Transmembrane helix</keyword>
<dbReference type="InParanoid" id="A0A6J0UEE7"/>
<dbReference type="Gene3D" id="2.60.40.4100">
    <property type="entry name" value="Zona pellucida, ZP-C domain"/>
    <property type="match status" value="1"/>
</dbReference>
<evidence type="ECO:0000256" key="2">
    <source>
        <dbReference type="SAM" id="MobiDB-lite"/>
    </source>
</evidence>
<evidence type="ECO:0000313" key="6">
    <source>
        <dbReference type="Proteomes" id="UP001652642"/>
    </source>
</evidence>
<evidence type="ECO:0000256" key="3">
    <source>
        <dbReference type="SAM" id="Phobius"/>
    </source>
</evidence>
<keyword evidence="4" id="KW-0732">Signal</keyword>
<dbReference type="PROSITE" id="PS51034">
    <property type="entry name" value="ZP_2"/>
    <property type="match status" value="1"/>
</dbReference>
<dbReference type="PANTHER" id="PTHR11576">
    <property type="entry name" value="ZONA PELLUCIDA SPERM-BINDING PROTEIN 3"/>
    <property type="match status" value="1"/>
</dbReference>
<keyword evidence="3" id="KW-0812">Transmembrane</keyword>
<proteinExistence type="predicted"/>
<dbReference type="GO" id="GO:0035803">
    <property type="term" value="P:egg coat formation"/>
    <property type="evidence" value="ECO:0007669"/>
    <property type="project" value="TreeGrafter"/>
</dbReference>
<dbReference type="GO" id="GO:2000344">
    <property type="term" value="P:positive regulation of acrosome reaction"/>
    <property type="evidence" value="ECO:0007669"/>
    <property type="project" value="TreeGrafter"/>
</dbReference>
<dbReference type="RefSeq" id="XP_020656529.2">
    <property type="nucleotide sequence ID" value="XM_020800870.2"/>
</dbReference>
<dbReference type="GO" id="GO:0031012">
    <property type="term" value="C:extracellular matrix"/>
    <property type="evidence" value="ECO:0007669"/>
    <property type="project" value="TreeGrafter"/>
</dbReference>
<dbReference type="GeneID" id="110082913"/>
<protein>
    <recommendedName>
        <fullName evidence="5">ZP domain-containing protein</fullName>
    </recommendedName>
</protein>
<dbReference type="PANTHER" id="PTHR11576:SF14">
    <property type="entry name" value="ZP DOMAIN-CONTAINING PROTEIN"/>
    <property type="match status" value="1"/>
</dbReference>
<dbReference type="KEGG" id="pvt:110082913"/>
<evidence type="ECO:0000259" key="5">
    <source>
        <dbReference type="PROSITE" id="PS51034"/>
    </source>
</evidence>
<dbReference type="OrthoDB" id="8880842at2759"/>
<feature type="transmembrane region" description="Helical" evidence="3">
    <location>
        <begin position="309"/>
        <end position="338"/>
    </location>
</feature>
<evidence type="ECO:0000256" key="1">
    <source>
        <dbReference type="ARBA" id="ARBA00023157"/>
    </source>
</evidence>
<keyword evidence="6" id="KW-1185">Reference proteome</keyword>
<feature type="domain" description="ZP" evidence="5">
    <location>
        <begin position="1"/>
        <end position="241"/>
    </location>
</feature>